<evidence type="ECO:0000313" key="8">
    <source>
        <dbReference type="EMBL" id="QKG23642.1"/>
    </source>
</evidence>
<dbReference type="PANTHER" id="PTHR43124">
    <property type="entry name" value="PURINE EFFLUX PUMP PBUE"/>
    <property type="match status" value="1"/>
</dbReference>
<feature type="transmembrane region" description="Helical" evidence="6">
    <location>
        <begin position="242"/>
        <end position="264"/>
    </location>
</feature>
<evidence type="ECO:0000259" key="7">
    <source>
        <dbReference type="PROSITE" id="PS50850"/>
    </source>
</evidence>
<proteinExistence type="predicted"/>
<evidence type="ECO:0000256" key="3">
    <source>
        <dbReference type="ARBA" id="ARBA00022692"/>
    </source>
</evidence>
<feature type="transmembrane region" description="Helical" evidence="6">
    <location>
        <begin position="80"/>
        <end position="101"/>
    </location>
</feature>
<evidence type="ECO:0000256" key="4">
    <source>
        <dbReference type="ARBA" id="ARBA00022989"/>
    </source>
</evidence>
<evidence type="ECO:0000256" key="1">
    <source>
        <dbReference type="ARBA" id="ARBA00004651"/>
    </source>
</evidence>
<keyword evidence="2" id="KW-1003">Cell membrane</keyword>
<name>A0A7D3ZPX8_ACTVE</name>
<evidence type="ECO:0000256" key="2">
    <source>
        <dbReference type="ARBA" id="ARBA00022475"/>
    </source>
</evidence>
<evidence type="ECO:0000256" key="6">
    <source>
        <dbReference type="SAM" id="Phobius"/>
    </source>
</evidence>
<dbReference type="EMBL" id="CP053892">
    <property type="protein sequence ID" value="QKG23642.1"/>
    <property type="molecule type" value="Genomic_DNA"/>
</dbReference>
<dbReference type="InterPro" id="IPR036259">
    <property type="entry name" value="MFS_trans_sf"/>
</dbReference>
<feature type="transmembrane region" description="Helical" evidence="6">
    <location>
        <begin position="366"/>
        <end position="383"/>
    </location>
</feature>
<dbReference type="PROSITE" id="PS50850">
    <property type="entry name" value="MFS"/>
    <property type="match status" value="1"/>
</dbReference>
<feature type="transmembrane region" description="Helical" evidence="6">
    <location>
        <begin position="137"/>
        <end position="157"/>
    </location>
</feature>
<comment type="subcellular location">
    <subcellularLocation>
        <location evidence="1">Cell membrane</location>
        <topology evidence="1">Multi-pass membrane protein</topology>
    </subcellularLocation>
</comment>
<evidence type="ECO:0000313" key="9">
    <source>
        <dbReference type="Proteomes" id="UP000501240"/>
    </source>
</evidence>
<keyword evidence="3 6" id="KW-0812">Transmembrane</keyword>
<feature type="transmembrane region" description="Helical" evidence="6">
    <location>
        <begin position="210"/>
        <end position="236"/>
    </location>
</feature>
<dbReference type="AlphaFoldDB" id="A0A7D3ZPX8"/>
<gene>
    <name evidence="8" type="ORF">ACTIVE_5285</name>
</gene>
<dbReference type="PANTHER" id="PTHR43124:SF10">
    <property type="entry name" value="PURINE EFFLUX PUMP PBUE"/>
    <property type="match status" value="1"/>
</dbReference>
<protein>
    <submittedName>
        <fullName evidence="8">Chloramphenicol resistance protein</fullName>
    </submittedName>
</protein>
<reference evidence="8 9" key="1">
    <citation type="submission" date="2020-05" db="EMBL/GenBank/DDBJ databases">
        <title>Actinomadura verrucosospora NRRL-B18236 (PFL_A860) Genome sequencing and assembly.</title>
        <authorList>
            <person name="Samborskyy M."/>
        </authorList>
    </citation>
    <scope>NUCLEOTIDE SEQUENCE [LARGE SCALE GENOMIC DNA]</scope>
    <source>
        <strain evidence="8 9">NRRL:B18236</strain>
    </source>
</reference>
<feature type="transmembrane region" description="Helical" evidence="6">
    <location>
        <begin position="107"/>
        <end position="130"/>
    </location>
</feature>
<feature type="transmembrane region" description="Helical" evidence="6">
    <location>
        <begin position="334"/>
        <end position="360"/>
    </location>
</feature>
<dbReference type="InterPro" id="IPR050189">
    <property type="entry name" value="MFS_Efflux_Transporters"/>
</dbReference>
<feature type="domain" description="Major facilitator superfamily (MFS) profile" evidence="7">
    <location>
        <begin position="14"/>
        <end position="392"/>
    </location>
</feature>
<keyword evidence="4 6" id="KW-1133">Transmembrane helix</keyword>
<dbReference type="InterPro" id="IPR011701">
    <property type="entry name" value="MFS"/>
</dbReference>
<feature type="transmembrane region" description="Helical" evidence="6">
    <location>
        <begin position="169"/>
        <end position="189"/>
    </location>
</feature>
<evidence type="ECO:0000256" key="5">
    <source>
        <dbReference type="ARBA" id="ARBA00023136"/>
    </source>
</evidence>
<keyword evidence="9" id="KW-1185">Reference proteome</keyword>
<sequence length="403" mass="40068">MRTRSSRTRSSRPALLALSLGYFALGTASLAVVGLSAPIGRDLHVRPATVGTLVTVFALVFALAAPAATILLGRMCRKRALLLGLGLLVAGGVAAAIAPGYPALCAARVLAGLGAAVFGPAASAAGSAIVPAEERAGALATVFAGMTAASVLGVPLASSAGDALGWRGTMLSVAALTAVAFALLARFLPAVEPEPAPTARTFGGTLRAPGAMPMVGTTFMIMTAQFTVYGVAGAYLAARFGAAQGTVALVLFGFGALATLGNVLGSRLYTRLGGTGTVGLALGCFAAGFAALTGIPGSLPLALPALAVWAFASGLFMAPQQARLVELLPERRGVLLALNASGLYLGMSLGSLAGSALLPALGARPLSAFPLLPLALAAVAHLASARHIRPVRAVAEGPVLTHH</sequence>
<dbReference type="GO" id="GO:0005886">
    <property type="term" value="C:plasma membrane"/>
    <property type="evidence" value="ECO:0007669"/>
    <property type="project" value="UniProtKB-SubCell"/>
</dbReference>
<feature type="transmembrane region" description="Helical" evidence="6">
    <location>
        <begin position="52"/>
        <end position="73"/>
    </location>
</feature>
<keyword evidence="5 6" id="KW-0472">Membrane</keyword>
<dbReference type="RefSeq" id="WP_173097579.1">
    <property type="nucleotide sequence ID" value="NZ_CP053892.1"/>
</dbReference>
<feature type="transmembrane region" description="Helical" evidence="6">
    <location>
        <begin position="276"/>
        <end position="295"/>
    </location>
</feature>
<feature type="transmembrane region" description="Helical" evidence="6">
    <location>
        <begin position="301"/>
        <end position="322"/>
    </location>
</feature>
<organism evidence="8 9">
    <name type="scientific">Actinomadura verrucosospora</name>
    <dbReference type="NCBI Taxonomy" id="46165"/>
    <lineage>
        <taxon>Bacteria</taxon>
        <taxon>Bacillati</taxon>
        <taxon>Actinomycetota</taxon>
        <taxon>Actinomycetes</taxon>
        <taxon>Streptosporangiales</taxon>
        <taxon>Thermomonosporaceae</taxon>
        <taxon>Actinomadura</taxon>
    </lineage>
</organism>
<dbReference type="Pfam" id="PF07690">
    <property type="entry name" value="MFS_1"/>
    <property type="match status" value="2"/>
</dbReference>
<dbReference type="InterPro" id="IPR020846">
    <property type="entry name" value="MFS_dom"/>
</dbReference>
<accession>A0A7D3ZPX8</accession>
<dbReference type="SUPFAM" id="SSF103473">
    <property type="entry name" value="MFS general substrate transporter"/>
    <property type="match status" value="1"/>
</dbReference>
<dbReference type="Proteomes" id="UP000501240">
    <property type="component" value="Chromosome"/>
</dbReference>
<dbReference type="GO" id="GO:0022857">
    <property type="term" value="F:transmembrane transporter activity"/>
    <property type="evidence" value="ECO:0007669"/>
    <property type="project" value="InterPro"/>
</dbReference>
<dbReference type="Gene3D" id="1.20.1250.20">
    <property type="entry name" value="MFS general substrate transporter like domains"/>
    <property type="match status" value="1"/>
</dbReference>
<dbReference type="CDD" id="cd17324">
    <property type="entry name" value="MFS_NepI_like"/>
    <property type="match status" value="1"/>
</dbReference>